<evidence type="ECO:0000256" key="12">
    <source>
        <dbReference type="SAM" id="MobiDB-lite"/>
    </source>
</evidence>
<dbReference type="PANTHER" id="PTHR45780:SF2">
    <property type="entry name" value="ETHANOLAMINE-PHOSPHATE CYTIDYLYLTRANSFERASE"/>
    <property type="match status" value="1"/>
</dbReference>
<dbReference type="GO" id="GO:0005737">
    <property type="term" value="C:cytoplasm"/>
    <property type="evidence" value="ECO:0007669"/>
    <property type="project" value="TreeGrafter"/>
</dbReference>
<dbReference type="UniPathway" id="UPA00558">
    <property type="reaction ID" value="UER00742"/>
</dbReference>
<accession>A0A7S3R010</accession>
<feature type="region of interest" description="Disordered" evidence="12">
    <location>
        <begin position="378"/>
        <end position="433"/>
    </location>
</feature>
<keyword evidence="7" id="KW-0594">Phospholipid biosynthesis</keyword>
<dbReference type="InterPro" id="IPR041723">
    <property type="entry name" value="CCT"/>
</dbReference>
<organism evidence="14">
    <name type="scientific">Dunaliella tertiolecta</name>
    <name type="common">Green alga</name>
    <dbReference type="NCBI Taxonomy" id="3047"/>
    <lineage>
        <taxon>Eukaryota</taxon>
        <taxon>Viridiplantae</taxon>
        <taxon>Chlorophyta</taxon>
        <taxon>core chlorophytes</taxon>
        <taxon>Chlorophyceae</taxon>
        <taxon>CS clade</taxon>
        <taxon>Chlamydomonadales</taxon>
        <taxon>Dunaliellaceae</taxon>
        <taxon>Dunaliella</taxon>
    </lineage>
</organism>
<evidence type="ECO:0000256" key="9">
    <source>
        <dbReference type="ARBA" id="ARBA00024191"/>
    </source>
</evidence>
<dbReference type="GO" id="GO:0006646">
    <property type="term" value="P:phosphatidylethanolamine biosynthetic process"/>
    <property type="evidence" value="ECO:0007669"/>
    <property type="project" value="UniProtKB-UniPathway"/>
</dbReference>
<comment type="pathway">
    <text evidence="1">Lipid metabolism.</text>
</comment>
<dbReference type="CDD" id="cd02174">
    <property type="entry name" value="CCT"/>
    <property type="match status" value="1"/>
</dbReference>
<dbReference type="SUPFAM" id="SSF52374">
    <property type="entry name" value="Nucleotidylyl transferase"/>
    <property type="match status" value="2"/>
</dbReference>
<dbReference type="EMBL" id="HBIP01022265">
    <property type="protein sequence ID" value="CAE0498226.1"/>
    <property type="molecule type" value="Transcribed_RNA"/>
</dbReference>
<evidence type="ECO:0000256" key="6">
    <source>
        <dbReference type="ARBA" id="ARBA00023098"/>
    </source>
</evidence>
<evidence type="ECO:0000313" key="14">
    <source>
        <dbReference type="EMBL" id="CAE0498226.1"/>
    </source>
</evidence>
<dbReference type="AlphaFoldDB" id="A0A7S3R010"/>
<keyword evidence="3" id="KW-0444">Lipid biosynthesis</keyword>
<dbReference type="NCBIfam" id="TIGR00125">
    <property type="entry name" value="cyt_tran_rel"/>
    <property type="match status" value="2"/>
</dbReference>
<dbReference type="PANTHER" id="PTHR45780">
    <property type="entry name" value="ETHANOLAMINE-PHOSPHATE CYTIDYLYLTRANSFERASE"/>
    <property type="match status" value="1"/>
</dbReference>
<dbReference type="CDD" id="cd02173">
    <property type="entry name" value="ECT"/>
    <property type="match status" value="1"/>
</dbReference>
<dbReference type="InterPro" id="IPR004821">
    <property type="entry name" value="Cyt_trans-like"/>
</dbReference>
<reference evidence="14" key="1">
    <citation type="submission" date="2021-01" db="EMBL/GenBank/DDBJ databases">
        <authorList>
            <person name="Corre E."/>
            <person name="Pelletier E."/>
            <person name="Niang G."/>
            <person name="Scheremetjew M."/>
            <person name="Finn R."/>
            <person name="Kale V."/>
            <person name="Holt S."/>
            <person name="Cochrane G."/>
            <person name="Meng A."/>
            <person name="Brown T."/>
            <person name="Cohen L."/>
        </authorList>
    </citation>
    <scope>NUCLEOTIDE SEQUENCE</scope>
    <source>
        <strain evidence="14">CCMP1320</strain>
    </source>
</reference>
<gene>
    <name evidence="14" type="ORF">DTER00134_LOCUS13299</name>
</gene>
<evidence type="ECO:0000256" key="8">
    <source>
        <dbReference type="ARBA" id="ARBA00023264"/>
    </source>
</evidence>
<comment type="pathway">
    <text evidence="9">Phospholipid metabolism; phosphatidylethanolamine biosynthesis; phosphatidylethanolamine from ethanolamine: step 2/3.</text>
</comment>
<sequence>MIGGGIGVGLAALLFNRKLKDTYEQCVPLQYQYRPGTISGWLANMLSRHSKTRRKQRPVRVYMDGCFDMMHYGHANALRQAKSLGDQLVVGLIPDSEILRCKGPPVLNEDERYALVSSVKWVDEVISGVPYDLSPEFIQELFTKHKIDYIIHGDDPCLLPDGTDAYAHAKRLGRFCMIKRTEGVSTTDIVGRMLTCTRVNPFVQDQPHPLAQCFSLGEDQEEIQRRRSLEPGDGEHGNQGDGDVVPREVQHTTLSRFLPTSRRLVQFSNSRVAPEGARIVYIDGAFDAFHPGHVKILEAAKAQGNFLLVGLHTDEDVQERRGPHLPIMNLHERSLSVLACKYVDEVVIGSPTIITQDLITTFNISLVVRGTMSEMSDYSQPQLQSHGHGSIGNGMHPVPSSGSNGPALGMHRVPSSSSNGNGNGNGTRAPVTKEERYAVPRALGVYCELPSPTDLSARNIIQRIVSKRQAFEARNEKKTKSEATYYQAKKEYVQEL</sequence>
<evidence type="ECO:0000259" key="13">
    <source>
        <dbReference type="Pfam" id="PF01467"/>
    </source>
</evidence>
<dbReference type="Gene3D" id="3.40.50.620">
    <property type="entry name" value="HUPs"/>
    <property type="match status" value="2"/>
</dbReference>
<dbReference type="EC" id="2.7.7.14" evidence="10"/>
<evidence type="ECO:0000256" key="10">
    <source>
        <dbReference type="ARBA" id="ARBA00024221"/>
    </source>
</evidence>
<keyword evidence="6" id="KW-0443">Lipid metabolism</keyword>
<keyword evidence="5" id="KW-0548">Nucleotidyltransferase</keyword>
<proteinExistence type="inferred from homology"/>
<dbReference type="Pfam" id="PF01467">
    <property type="entry name" value="CTP_transf_like"/>
    <property type="match status" value="2"/>
</dbReference>
<evidence type="ECO:0000256" key="5">
    <source>
        <dbReference type="ARBA" id="ARBA00022695"/>
    </source>
</evidence>
<comment type="similarity">
    <text evidence="2">Belongs to the cytidylyltransferase family.</text>
</comment>
<protein>
    <recommendedName>
        <fullName evidence="10">ethanolamine-phosphate cytidylyltransferase</fullName>
        <ecNumber evidence="10">2.7.7.14</ecNumber>
    </recommendedName>
    <alternativeName>
        <fullName evidence="11">CTP:phosphoethanolamine cytidylyltransferase</fullName>
    </alternativeName>
</protein>
<feature type="compositionally biased region" description="Polar residues" evidence="12">
    <location>
        <begin position="378"/>
        <end position="387"/>
    </location>
</feature>
<evidence type="ECO:0000256" key="2">
    <source>
        <dbReference type="ARBA" id="ARBA00010101"/>
    </source>
</evidence>
<evidence type="ECO:0000256" key="7">
    <source>
        <dbReference type="ARBA" id="ARBA00023209"/>
    </source>
</evidence>
<evidence type="ECO:0000256" key="11">
    <source>
        <dbReference type="ARBA" id="ARBA00031473"/>
    </source>
</evidence>
<dbReference type="InterPro" id="IPR014729">
    <property type="entry name" value="Rossmann-like_a/b/a_fold"/>
</dbReference>
<evidence type="ECO:0000256" key="1">
    <source>
        <dbReference type="ARBA" id="ARBA00005189"/>
    </source>
</evidence>
<keyword evidence="4" id="KW-0808">Transferase</keyword>
<dbReference type="GO" id="GO:0004306">
    <property type="term" value="F:ethanolamine-phosphate cytidylyltransferase activity"/>
    <property type="evidence" value="ECO:0007669"/>
    <property type="project" value="UniProtKB-EC"/>
</dbReference>
<name>A0A7S3R010_DUNTE</name>
<keyword evidence="8" id="KW-1208">Phospholipid metabolism</keyword>
<dbReference type="InterPro" id="IPR044608">
    <property type="entry name" value="Ect1/PCYT2"/>
</dbReference>
<feature type="domain" description="Cytidyltransferase-like" evidence="13">
    <location>
        <begin position="281"/>
        <end position="373"/>
    </location>
</feature>
<evidence type="ECO:0000256" key="4">
    <source>
        <dbReference type="ARBA" id="ARBA00022679"/>
    </source>
</evidence>
<evidence type="ECO:0000256" key="3">
    <source>
        <dbReference type="ARBA" id="ARBA00022516"/>
    </source>
</evidence>
<feature type="domain" description="Cytidyltransferase-like" evidence="13">
    <location>
        <begin position="62"/>
        <end position="191"/>
    </location>
</feature>